<keyword evidence="2" id="KW-0378">Hydrolase</keyword>
<dbReference type="PROSITE" id="PS00491">
    <property type="entry name" value="PROLINE_PEPTIDASE"/>
    <property type="match status" value="1"/>
</dbReference>
<dbReference type="InterPro" id="IPR001714">
    <property type="entry name" value="Pept_M24_MAP"/>
</dbReference>
<dbReference type="GO" id="GO:0046872">
    <property type="term" value="F:metal ion binding"/>
    <property type="evidence" value="ECO:0007669"/>
    <property type="project" value="UniProtKB-KW"/>
</dbReference>
<dbReference type="SUPFAM" id="SSF55920">
    <property type="entry name" value="Creatinase/aminopeptidase"/>
    <property type="match status" value="1"/>
</dbReference>
<sequence length="155" mass="17562">YKTSTAKLELNDLVLMDIGVEIQNYQSDMTRVIFFGTPDPKLEKIYSVTKKTQAAALSQCRPGVRLKELDLAARKVLKEENFENFFVHSLGHGVGLEIHEFPRIKFDTEDKDVILKPGMVITIEPGIYLPNVGGTRYEDTLIITQSGYENFYSIS</sequence>
<keyword evidence="1" id="KW-0479">Metal-binding</keyword>
<dbReference type="AlphaFoldDB" id="A0A0F9ASF1"/>
<dbReference type="InterPro" id="IPR050659">
    <property type="entry name" value="Peptidase_M24B"/>
</dbReference>
<evidence type="ECO:0000313" key="4">
    <source>
        <dbReference type="EMBL" id="KKK75111.1"/>
    </source>
</evidence>
<organism evidence="4">
    <name type="scientific">marine sediment metagenome</name>
    <dbReference type="NCBI Taxonomy" id="412755"/>
    <lineage>
        <taxon>unclassified sequences</taxon>
        <taxon>metagenomes</taxon>
        <taxon>ecological metagenomes</taxon>
    </lineage>
</organism>
<evidence type="ECO:0000259" key="3">
    <source>
        <dbReference type="Pfam" id="PF00557"/>
    </source>
</evidence>
<reference evidence="4" key="1">
    <citation type="journal article" date="2015" name="Nature">
        <title>Complex archaea that bridge the gap between prokaryotes and eukaryotes.</title>
        <authorList>
            <person name="Spang A."/>
            <person name="Saw J.H."/>
            <person name="Jorgensen S.L."/>
            <person name="Zaremba-Niedzwiedzka K."/>
            <person name="Martijn J."/>
            <person name="Lind A.E."/>
            <person name="van Eijk R."/>
            <person name="Schleper C."/>
            <person name="Guy L."/>
            <person name="Ettema T.J."/>
        </authorList>
    </citation>
    <scope>NUCLEOTIDE SEQUENCE</scope>
</reference>
<feature type="non-terminal residue" evidence="4">
    <location>
        <position position="1"/>
    </location>
</feature>
<evidence type="ECO:0000256" key="2">
    <source>
        <dbReference type="ARBA" id="ARBA00022801"/>
    </source>
</evidence>
<dbReference type="InterPro" id="IPR036005">
    <property type="entry name" value="Creatinase/aminopeptidase-like"/>
</dbReference>
<protein>
    <recommendedName>
        <fullName evidence="3">Peptidase M24 domain-containing protein</fullName>
    </recommendedName>
</protein>
<name>A0A0F9ASF1_9ZZZZ</name>
<dbReference type="EMBL" id="LAZR01056009">
    <property type="protein sequence ID" value="KKK75111.1"/>
    <property type="molecule type" value="Genomic_DNA"/>
</dbReference>
<feature type="domain" description="Peptidase M24" evidence="3">
    <location>
        <begin position="2"/>
        <end position="145"/>
    </location>
</feature>
<dbReference type="GO" id="GO:0016787">
    <property type="term" value="F:hydrolase activity"/>
    <property type="evidence" value="ECO:0007669"/>
    <property type="project" value="UniProtKB-KW"/>
</dbReference>
<dbReference type="PANTHER" id="PTHR46112:SF2">
    <property type="entry name" value="XAA-PRO AMINOPEPTIDASE P-RELATED"/>
    <property type="match status" value="1"/>
</dbReference>
<evidence type="ECO:0000256" key="1">
    <source>
        <dbReference type="ARBA" id="ARBA00022723"/>
    </source>
</evidence>
<dbReference type="InterPro" id="IPR000994">
    <property type="entry name" value="Pept_M24"/>
</dbReference>
<accession>A0A0F9ASF1</accession>
<dbReference type="InterPro" id="IPR001131">
    <property type="entry name" value="Peptidase_M24B_aminopep-P_CS"/>
</dbReference>
<proteinExistence type="predicted"/>
<dbReference type="PANTHER" id="PTHR46112">
    <property type="entry name" value="AMINOPEPTIDASE"/>
    <property type="match status" value="1"/>
</dbReference>
<dbReference type="Pfam" id="PF00557">
    <property type="entry name" value="Peptidase_M24"/>
    <property type="match status" value="1"/>
</dbReference>
<gene>
    <name evidence="4" type="ORF">LCGC14_2877010</name>
</gene>
<dbReference type="PRINTS" id="PR00599">
    <property type="entry name" value="MAPEPTIDASE"/>
</dbReference>
<dbReference type="Gene3D" id="3.90.230.10">
    <property type="entry name" value="Creatinase/methionine aminopeptidase superfamily"/>
    <property type="match status" value="1"/>
</dbReference>
<comment type="caution">
    <text evidence="4">The sequence shown here is derived from an EMBL/GenBank/DDBJ whole genome shotgun (WGS) entry which is preliminary data.</text>
</comment>